<dbReference type="RefSeq" id="WP_091193962.1">
    <property type="nucleotide sequence ID" value="NZ_LT594324.1"/>
</dbReference>
<sequence length="262" mass="28364">MVDGSWNASPRPLPGGSCDCWRQGCAAEIDADRVPSALARDGLVFIRQGSIGGVRELLDHWTEPVSHPHQSTDGLTVIVPRHRSVDGENEAGFSAAGLSPHTDRSLVARPPSVLATVMVVPALTGGESVLVDGARVLALLRRDFDDGVIAGLRLRPRSGGNGPPLIELRGRLARLRYRDDQIGSPHSLSGREDVLAALRRLIAATRNRFRLADGDGYLVHNHRVLHGRTAFSGSRRLVRLLAEVEGGHPYAWLNRGFRLADS</sequence>
<protein>
    <submittedName>
        <fullName evidence="6">Taurine dioxygenase, alpha-ketoglutarate-dependent</fullName>
    </submittedName>
</protein>
<keyword evidence="3" id="KW-0408">Iron</keyword>
<dbReference type="Gene3D" id="3.60.130.10">
    <property type="entry name" value="Clavaminate synthase-like"/>
    <property type="match status" value="1"/>
</dbReference>
<dbReference type="Proteomes" id="UP000198765">
    <property type="component" value="Chromosome I"/>
</dbReference>
<dbReference type="Pfam" id="PF02668">
    <property type="entry name" value="TauD"/>
    <property type="match status" value="1"/>
</dbReference>
<evidence type="ECO:0000313" key="7">
    <source>
        <dbReference type="Proteomes" id="UP000198765"/>
    </source>
</evidence>
<dbReference type="PANTHER" id="PTHR10696">
    <property type="entry name" value="GAMMA-BUTYROBETAINE HYDROXYLASE-RELATED"/>
    <property type="match status" value="1"/>
</dbReference>
<proteinExistence type="predicted"/>
<reference evidence="6 7" key="1">
    <citation type="submission" date="2016-06" db="EMBL/GenBank/DDBJ databases">
        <authorList>
            <person name="Kjaerup R.B."/>
            <person name="Dalgaard T.S."/>
            <person name="Juul-Madsen H.R."/>
        </authorList>
    </citation>
    <scope>NUCLEOTIDE SEQUENCE [LARGE SCALE GENOMIC DNA]</scope>
    <source>
        <strain evidence="6 7">DSM 45248</strain>
    </source>
</reference>
<keyword evidence="2" id="KW-0560">Oxidoreductase</keyword>
<feature type="domain" description="TauD/TfdA-like" evidence="5">
    <location>
        <begin position="28"/>
        <end position="240"/>
    </location>
</feature>
<evidence type="ECO:0000256" key="3">
    <source>
        <dbReference type="ARBA" id="ARBA00023004"/>
    </source>
</evidence>
<evidence type="ECO:0000256" key="2">
    <source>
        <dbReference type="ARBA" id="ARBA00023002"/>
    </source>
</evidence>
<dbReference type="PANTHER" id="PTHR10696:SF56">
    <property type="entry name" value="TAUD_TFDA-LIKE DOMAIN-CONTAINING PROTEIN"/>
    <property type="match status" value="1"/>
</dbReference>
<evidence type="ECO:0000313" key="6">
    <source>
        <dbReference type="EMBL" id="SBT44588.1"/>
    </source>
</evidence>
<comment type="cofactor">
    <cofactor evidence="1">
        <name>Fe(2+)</name>
        <dbReference type="ChEBI" id="CHEBI:29033"/>
    </cofactor>
</comment>
<dbReference type="InterPro" id="IPR042098">
    <property type="entry name" value="TauD-like_sf"/>
</dbReference>
<evidence type="ECO:0000256" key="1">
    <source>
        <dbReference type="ARBA" id="ARBA00001954"/>
    </source>
</evidence>
<dbReference type="GO" id="GO:0051213">
    <property type="term" value="F:dioxygenase activity"/>
    <property type="evidence" value="ECO:0007669"/>
    <property type="project" value="UniProtKB-KW"/>
</dbReference>
<dbReference type="EMBL" id="LT594324">
    <property type="protein sequence ID" value="SBT44588.1"/>
    <property type="molecule type" value="Genomic_DNA"/>
</dbReference>
<keyword evidence="7" id="KW-1185">Reference proteome</keyword>
<gene>
    <name evidence="6" type="ORF">GA0070621_2106</name>
</gene>
<dbReference type="PATRIC" id="fig|299146.4.peg.2176"/>
<dbReference type="InterPro" id="IPR050411">
    <property type="entry name" value="AlphaKG_dependent_hydroxylases"/>
</dbReference>
<dbReference type="SUPFAM" id="SSF51197">
    <property type="entry name" value="Clavaminate synthase-like"/>
    <property type="match status" value="1"/>
</dbReference>
<evidence type="ECO:0000259" key="5">
    <source>
        <dbReference type="Pfam" id="PF02668"/>
    </source>
</evidence>
<keyword evidence="6" id="KW-0223">Dioxygenase</keyword>
<organism evidence="6 7">
    <name type="scientific">Micromonospora narathiwatensis</name>
    <dbReference type="NCBI Taxonomy" id="299146"/>
    <lineage>
        <taxon>Bacteria</taxon>
        <taxon>Bacillati</taxon>
        <taxon>Actinomycetota</taxon>
        <taxon>Actinomycetes</taxon>
        <taxon>Micromonosporales</taxon>
        <taxon>Micromonosporaceae</taxon>
        <taxon>Micromonospora</taxon>
    </lineage>
</organism>
<dbReference type="GO" id="GO:0017000">
    <property type="term" value="P:antibiotic biosynthetic process"/>
    <property type="evidence" value="ECO:0007669"/>
    <property type="project" value="UniProtKB-KW"/>
</dbReference>
<dbReference type="AlphaFoldDB" id="A0A1A8ZL18"/>
<name>A0A1A8ZL18_9ACTN</name>
<accession>A0A1A8ZL18</accession>
<evidence type="ECO:0000256" key="4">
    <source>
        <dbReference type="ARBA" id="ARBA00023194"/>
    </source>
</evidence>
<dbReference type="InterPro" id="IPR003819">
    <property type="entry name" value="TauD/TfdA-like"/>
</dbReference>
<keyword evidence="4" id="KW-0045">Antibiotic biosynthesis</keyword>